<sequence length="369" mass="43921">MQRSLFLLVLLGQSFFFTCYLYEYRFITENKTWHEAQKYCRENYTDLAKVFNMTDMESLYNLTKNQREAWIGLYNNTDGKMSWHWSLPGVEYIENNSNWNLSEIHSNEGQGNCGRDRDKWGNASCAHGMWFICYDEKKKGNKTLYLIKDKANWTRAQNYCRYNHTDLASGTDQVDGNEMKDLKISHGERMSVWIGLFRDSWRWSDGSDFSFRYWDMQLFNDTQSNKTCAMTLLNRSGKWSSDECGKEKPFFCYDDKVILVKENKTWEEALYYCRDKYLDLLSITNLEDQQWVQEKAKNASTPFVWLGLRYTCTLGFWFWVTDEVVEYKNWDSDGTTDGCDMSAAMESRGKHKWFSKLDNNLFNFFCYKN</sequence>
<dbReference type="InterPro" id="IPR001304">
    <property type="entry name" value="C-type_lectin-like"/>
</dbReference>
<accession>A0A669DDF9</accession>
<proteinExistence type="predicted"/>
<dbReference type="SUPFAM" id="SSF56436">
    <property type="entry name" value="C-type lectin-like"/>
    <property type="match status" value="3"/>
</dbReference>
<dbReference type="OrthoDB" id="441660at2759"/>
<dbReference type="KEGG" id="onl:100712041"/>
<protein>
    <submittedName>
        <fullName evidence="2">C-type mannose receptor 2</fullName>
    </submittedName>
</protein>
<dbReference type="InParanoid" id="A0A669DDF9"/>
<evidence type="ECO:0000313" key="2">
    <source>
        <dbReference type="Ensembl" id="ENSONIP00000056355.1"/>
    </source>
</evidence>
<evidence type="ECO:0000259" key="1">
    <source>
        <dbReference type="PROSITE" id="PS50041"/>
    </source>
</evidence>
<dbReference type="InterPro" id="IPR016187">
    <property type="entry name" value="CTDL_fold"/>
</dbReference>
<dbReference type="FunCoup" id="A0A669DDF9">
    <property type="interactions" value="52"/>
</dbReference>
<dbReference type="PROSITE" id="PS50041">
    <property type="entry name" value="C_TYPE_LECTIN_2"/>
    <property type="match status" value="3"/>
</dbReference>
<dbReference type="Gene3D" id="3.10.100.10">
    <property type="entry name" value="Mannose-Binding Protein A, subunit A"/>
    <property type="match status" value="3"/>
</dbReference>
<name>A0A669DDF9_ORENI</name>
<organism evidence="2 3">
    <name type="scientific">Oreochromis niloticus</name>
    <name type="common">Nile tilapia</name>
    <name type="synonym">Tilapia nilotica</name>
    <dbReference type="NCBI Taxonomy" id="8128"/>
    <lineage>
        <taxon>Eukaryota</taxon>
        <taxon>Metazoa</taxon>
        <taxon>Chordata</taxon>
        <taxon>Craniata</taxon>
        <taxon>Vertebrata</taxon>
        <taxon>Euteleostomi</taxon>
        <taxon>Actinopterygii</taxon>
        <taxon>Neopterygii</taxon>
        <taxon>Teleostei</taxon>
        <taxon>Neoteleostei</taxon>
        <taxon>Acanthomorphata</taxon>
        <taxon>Ovalentaria</taxon>
        <taxon>Cichlomorphae</taxon>
        <taxon>Cichliformes</taxon>
        <taxon>Cichlidae</taxon>
        <taxon>African cichlids</taxon>
        <taxon>Pseudocrenilabrinae</taxon>
        <taxon>Oreochromini</taxon>
        <taxon>Oreochromis</taxon>
    </lineage>
</organism>
<dbReference type="AlphaFoldDB" id="A0A669DDF9"/>
<dbReference type="Pfam" id="PF00059">
    <property type="entry name" value="Lectin_C"/>
    <property type="match status" value="3"/>
</dbReference>
<reference evidence="2" key="3">
    <citation type="submission" date="2025-09" db="UniProtKB">
        <authorList>
            <consortium name="Ensembl"/>
        </authorList>
    </citation>
    <scope>IDENTIFICATION</scope>
</reference>
<dbReference type="Ensembl" id="ENSONIT00000038297.1">
    <property type="protein sequence ID" value="ENSONIP00000056355.1"/>
    <property type="gene ID" value="ENSONIG00000036364.1"/>
</dbReference>
<feature type="domain" description="C-type lectin" evidence="1">
    <location>
        <begin position="15"/>
        <end position="134"/>
    </location>
</feature>
<dbReference type="GeneTree" id="ENSGT01100000263473"/>
<feature type="domain" description="C-type lectin" evidence="1">
    <location>
        <begin position="252"/>
        <end position="367"/>
    </location>
</feature>
<dbReference type="SMART" id="SM00034">
    <property type="entry name" value="CLECT"/>
    <property type="match status" value="3"/>
</dbReference>
<dbReference type="InterPro" id="IPR016186">
    <property type="entry name" value="C-type_lectin-like/link_sf"/>
</dbReference>
<dbReference type="GeneID" id="100712041"/>
<dbReference type="RefSeq" id="XP_019209701.1">
    <property type="nucleotide sequence ID" value="XM_019354156.1"/>
</dbReference>
<dbReference type="PANTHER" id="PTHR45784:SF3">
    <property type="entry name" value="C-TYPE LECTIN DOMAIN FAMILY 4 MEMBER K-LIKE-RELATED"/>
    <property type="match status" value="1"/>
</dbReference>
<dbReference type="OMA" id="ICYNAST"/>
<reference evidence="3" key="1">
    <citation type="submission" date="2012-01" db="EMBL/GenBank/DDBJ databases">
        <title>The Genome Sequence of Oreochromis niloticus (Nile Tilapia).</title>
        <authorList>
            <consortium name="Broad Institute Genome Assembly Team"/>
            <consortium name="Broad Institute Sequencing Platform"/>
            <person name="Di Palma F."/>
            <person name="Johnson J."/>
            <person name="Lander E.S."/>
            <person name="Lindblad-Toh K."/>
        </authorList>
    </citation>
    <scope>NUCLEOTIDE SEQUENCE [LARGE SCALE GENOMIC DNA]</scope>
</reference>
<dbReference type="CDD" id="cd00037">
    <property type="entry name" value="CLECT"/>
    <property type="match status" value="1"/>
</dbReference>
<keyword evidence="3" id="KW-1185">Reference proteome</keyword>
<evidence type="ECO:0000313" key="3">
    <source>
        <dbReference type="Proteomes" id="UP000005207"/>
    </source>
</evidence>
<dbReference type="PANTHER" id="PTHR45784">
    <property type="entry name" value="C-TYPE LECTIN DOMAIN FAMILY 20 MEMBER A-RELATED"/>
    <property type="match status" value="1"/>
</dbReference>
<reference evidence="2" key="2">
    <citation type="submission" date="2025-08" db="UniProtKB">
        <authorList>
            <consortium name="Ensembl"/>
        </authorList>
    </citation>
    <scope>IDENTIFICATION</scope>
</reference>
<gene>
    <name evidence="2" type="primary">LOC100712041</name>
</gene>
<dbReference type="Proteomes" id="UP000005207">
    <property type="component" value="Linkage group LG3"/>
</dbReference>
<dbReference type="RefSeq" id="XP_019209700.1">
    <property type="nucleotide sequence ID" value="XM_019354155.1"/>
</dbReference>
<feature type="domain" description="C-type lectin" evidence="1">
    <location>
        <begin position="139"/>
        <end position="253"/>
    </location>
</feature>